<dbReference type="GO" id="GO:0006338">
    <property type="term" value="P:chromatin remodeling"/>
    <property type="evidence" value="ECO:0007669"/>
    <property type="project" value="InterPro"/>
</dbReference>
<feature type="compositionally biased region" description="Low complexity" evidence="1">
    <location>
        <begin position="1"/>
        <end position="32"/>
    </location>
</feature>
<feature type="compositionally biased region" description="Pro residues" evidence="1">
    <location>
        <begin position="36"/>
        <end position="46"/>
    </location>
</feature>
<dbReference type="Pfam" id="PF08193">
    <property type="entry name" value="INO80_Ies4"/>
    <property type="match status" value="1"/>
</dbReference>
<name>A0A2T6ZF60_TUBBO</name>
<protein>
    <submittedName>
        <fullName evidence="2">INO80 complex subunit Ies4-domain-containing protein</fullName>
    </submittedName>
</protein>
<evidence type="ECO:0000256" key="1">
    <source>
        <dbReference type="SAM" id="MobiDB-lite"/>
    </source>
</evidence>
<feature type="compositionally biased region" description="Polar residues" evidence="1">
    <location>
        <begin position="87"/>
        <end position="100"/>
    </location>
</feature>
<proteinExistence type="predicted"/>
<keyword evidence="3" id="KW-1185">Reference proteome</keyword>
<gene>
    <name evidence="2" type="ORF">B9Z19DRAFT_1133886</name>
</gene>
<comment type="caution">
    <text evidence="2">The sequence shown here is derived from an EMBL/GenBank/DDBJ whole genome shotgun (WGS) entry which is preliminary data.</text>
</comment>
<dbReference type="PANTHER" id="PTHR28061:SF1">
    <property type="entry name" value="INO80 COMPLEX SUBUNIT 4"/>
    <property type="match status" value="1"/>
</dbReference>
<dbReference type="OrthoDB" id="4093188at2759"/>
<organism evidence="2 3">
    <name type="scientific">Tuber borchii</name>
    <name type="common">White truffle</name>
    <dbReference type="NCBI Taxonomy" id="42251"/>
    <lineage>
        <taxon>Eukaryota</taxon>
        <taxon>Fungi</taxon>
        <taxon>Dikarya</taxon>
        <taxon>Ascomycota</taxon>
        <taxon>Pezizomycotina</taxon>
        <taxon>Pezizomycetes</taxon>
        <taxon>Pezizales</taxon>
        <taxon>Tuberaceae</taxon>
        <taxon>Tuber</taxon>
    </lineage>
</organism>
<accession>A0A2T6ZF60</accession>
<dbReference type="Proteomes" id="UP000244722">
    <property type="component" value="Unassembled WGS sequence"/>
</dbReference>
<dbReference type="AlphaFoldDB" id="A0A2T6ZF60"/>
<evidence type="ECO:0000313" key="3">
    <source>
        <dbReference type="Proteomes" id="UP000244722"/>
    </source>
</evidence>
<dbReference type="PANTHER" id="PTHR28061">
    <property type="entry name" value="INO EIGHTY SUBUNIT 4"/>
    <property type="match status" value="1"/>
</dbReference>
<feature type="region of interest" description="Disordered" evidence="1">
    <location>
        <begin position="227"/>
        <end position="254"/>
    </location>
</feature>
<evidence type="ECO:0000313" key="2">
    <source>
        <dbReference type="EMBL" id="PUU74125.1"/>
    </source>
</evidence>
<dbReference type="EMBL" id="NESQ01000322">
    <property type="protein sequence ID" value="PUU74125.1"/>
    <property type="molecule type" value="Genomic_DNA"/>
</dbReference>
<dbReference type="GO" id="GO:0031011">
    <property type="term" value="C:Ino80 complex"/>
    <property type="evidence" value="ECO:0007669"/>
    <property type="project" value="InterPro"/>
</dbReference>
<reference evidence="2 3" key="1">
    <citation type="submission" date="2017-04" db="EMBL/GenBank/DDBJ databases">
        <title>Draft genome sequence of Tuber borchii Vittad., a whitish edible truffle.</title>
        <authorList>
            <consortium name="DOE Joint Genome Institute"/>
            <person name="Murat C."/>
            <person name="Kuo A."/>
            <person name="Barry K.W."/>
            <person name="Clum A."/>
            <person name="Dockter R.B."/>
            <person name="Fauchery L."/>
            <person name="Iotti M."/>
            <person name="Kohler A."/>
            <person name="Labutti K."/>
            <person name="Lindquist E.A."/>
            <person name="Lipzen A."/>
            <person name="Ohm R.A."/>
            <person name="Wang M."/>
            <person name="Grigoriev I.V."/>
            <person name="Zambonelli A."/>
            <person name="Martin F.M."/>
        </authorList>
    </citation>
    <scope>NUCLEOTIDE SEQUENCE [LARGE SCALE GENOMIC DNA]</scope>
    <source>
        <strain evidence="2 3">Tbo3840</strain>
    </source>
</reference>
<sequence length="285" mass="29715">MPTSTGSTMSSSLPSLSPSPQESGSTSSSGTGFVSAPPPPPPPAPPVKERKKPGPKPKPKIPPSKIIKLKLKPDVLATFPHSPAGNDKSTQDSSPPTAQASPGREGSSPVNSDLNLAQVPERPRGIPGPKPGSKRGRQPGALLGKPGRKKTKLDPNASPASSMNGMSHHANHGKLGPKANQGAINAQLRALDRTGKPCKRWSKATFSLKSFTGVQWTIPTWGAPISDQSAPPTPPAASQMEEISAAPSVTSETPEIRVHADVDAMNVDSEFPSQPFMPNQQSLMV</sequence>
<dbReference type="InterPro" id="IPR013175">
    <property type="entry name" value="INO80_su_Ies4"/>
</dbReference>
<feature type="region of interest" description="Disordered" evidence="1">
    <location>
        <begin position="1"/>
        <end position="176"/>
    </location>
</feature>
<dbReference type="STRING" id="42251.A0A2T6ZF60"/>
<feature type="compositionally biased region" description="Basic residues" evidence="1">
    <location>
        <begin position="49"/>
        <end position="59"/>
    </location>
</feature>